<comment type="caution">
    <text evidence="11">The sequence shown here is derived from an EMBL/GenBank/DDBJ whole genome shotgun (WGS) entry which is preliminary data.</text>
</comment>
<evidence type="ECO:0000256" key="7">
    <source>
        <dbReference type="ARBA" id="ARBA00023010"/>
    </source>
</evidence>
<dbReference type="NCBIfam" id="TIGR01411">
    <property type="entry name" value="tatAE"/>
    <property type="match status" value="1"/>
</dbReference>
<dbReference type="Gene3D" id="1.20.5.3310">
    <property type="match status" value="1"/>
</dbReference>
<evidence type="ECO:0000256" key="1">
    <source>
        <dbReference type="ARBA" id="ARBA00004162"/>
    </source>
</evidence>
<dbReference type="HAMAP" id="MF_00236">
    <property type="entry name" value="TatA_E"/>
    <property type="match status" value="1"/>
</dbReference>
<evidence type="ECO:0000313" key="11">
    <source>
        <dbReference type="EMBL" id="MCJ7859725.1"/>
    </source>
</evidence>
<comment type="function">
    <text evidence="9">Part of the twin-arginine translocation (Tat) system that transports large folded proteins containing a characteristic twin-arginine motif in their signal peptide across membranes. TatA could form the protein-conducting channel of the Tat system.</text>
</comment>
<keyword evidence="2 9" id="KW-0813">Transport</keyword>
<keyword evidence="4 9" id="KW-0812">Transmembrane</keyword>
<gene>
    <name evidence="9 11" type="primary">tatA</name>
    <name evidence="11" type="ORF">MUN33_13560</name>
</gene>
<sequence length="84" mass="8996">MPGPMQLLIIVLVVVLLFGASKLPTMARSLGRSMRIFKSEMNEMKKDGAAPQVEQAAAPAASVEDEPVTATDLNDLKATPTRND</sequence>
<feature type="compositionally biased region" description="Low complexity" evidence="10">
    <location>
        <begin position="49"/>
        <end position="62"/>
    </location>
</feature>
<keyword evidence="5 9" id="KW-0653">Protein transport</keyword>
<dbReference type="AlphaFoldDB" id="A0A9X2B3I9"/>
<dbReference type="EMBL" id="JALIEA010000017">
    <property type="protein sequence ID" value="MCJ7859725.1"/>
    <property type="molecule type" value="Genomic_DNA"/>
</dbReference>
<evidence type="ECO:0000256" key="4">
    <source>
        <dbReference type="ARBA" id="ARBA00022692"/>
    </source>
</evidence>
<dbReference type="GO" id="GO:0008320">
    <property type="term" value="F:protein transmembrane transporter activity"/>
    <property type="evidence" value="ECO:0007669"/>
    <property type="project" value="UniProtKB-UniRule"/>
</dbReference>
<evidence type="ECO:0000313" key="12">
    <source>
        <dbReference type="Proteomes" id="UP001139207"/>
    </source>
</evidence>
<organism evidence="11 12">
    <name type="scientific">Corynebacterium kalidii</name>
    <dbReference type="NCBI Taxonomy" id="2931982"/>
    <lineage>
        <taxon>Bacteria</taxon>
        <taxon>Bacillati</taxon>
        <taxon>Actinomycetota</taxon>
        <taxon>Actinomycetes</taxon>
        <taxon>Mycobacteriales</taxon>
        <taxon>Corynebacteriaceae</taxon>
        <taxon>Corynebacterium</taxon>
    </lineage>
</organism>
<evidence type="ECO:0000256" key="10">
    <source>
        <dbReference type="SAM" id="MobiDB-lite"/>
    </source>
</evidence>
<keyword evidence="6 9" id="KW-1133">Transmembrane helix</keyword>
<evidence type="ECO:0000256" key="6">
    <source>
        <dbReference type="ARBA" id="ARBA00022989"/>
    </source>
</evidence>
<accession>A0A9X2B3I9</accession>
<name>A0A9X2B3I9_9CORY</name>
<evidence type="ECO:0000256" key="2">
    <source>
        <dbReference type="ARBA" id="ARBA00022448"/>
    </source>
</evidence>
<evidence type="ECO:0000256" key="9">
    <source>
        <dbReference type="HAMAP-Rule" id="MF_00236"/>
    </source>
</evidence>
<dbReference type="NCBIfam" id="NF001854">
    <property type="entry name" value="PRK00575.1"/>
    <property type="match status" value="1"/>
</dbReference>
<evidence type="ECO:0000256" key="5">
    <source>
        <dbReference type="ARBA" id="ARBA00022927"/>
    </source>
</evidence>
<feature type="region of interest" description="Disordered" evidence="10">
    <location>
        <begin position="47"/>
        <end position="84"/>
    </location>
</feature>
<proteinExistence type="inferred from homology"/>
<dbReference type="Pfam" id="PF02416">
    <property type="entry name" value="TatA_B_E"/>
    <property type="match status" value="1"/>
</dbReference>
<keyword evidence="7 9" id="KW-0811">Translocation</keyword>
<keyword evidence="3 9" id="KW-1003">Cell membrane</keyword>
<comment type="subcellular location">
    <subcellularLocation>
        <location evidence="1 9">Cell membrane</location>
        <topology evidence="1 9">Single-pass membrane protein</topology>
    </subcellularLocation>
</comment>
<keyword evidence="8 9" id="KW-0472">Membrane</keyword>
<dbReference type="GO" id="GO:0033281">
    <property type="term" value="C:TAT protein transport complex"/>
    <property type="evidence" value="ECO:0007669"/>
    <property type="project" value="UniProtKB-UniRule"/>
</dbReference>
<keyword evidence="12" id="KW-1185">Reference proteome</keyword>
<reference evidence="11" key="1">
    <citation type="submission" date="2022-04" db="EMBL/GenBank/DDBJ databases">
        <title>Corynebacterium kalidii LD5P10.</title>
        <authorList>
            <person name="Sun J.Q."/>
        </authorList>
    </citation>
    <scope>NUCLEOTIDE SEQUENCE</scope>
    <source>
        <strain evidence="11">LD5P10</strain>
    </source>
</reference>
<evidence type="ECO:0000256" key="3">
    <source>
        <dbReference type="ARBA" id="ARBA00022475"/>
    </source>
</evidence>
<evidence type="ECO:0000256" key="8">
    <source>
        <dbReference type="ARBA" id="ARBA00023136"/>
    </source>
</evidence>
<protein>
    <recommendedName>
        <fullName evidence="9">Sec-independent protein translocase protein TatA</fullName>
    </recommendedName>
</protein>
<comment type="similarity">
    <text evidence="9">Belongs to the TatA/E family.</text>
</comment>
<dbReference type="InterPro" id="IPR003369">
    <property type="entry name" value="TatA/B/E"/>
</dbReference>
<dbReference type="GO" id="GO:0043953">
    <property type="term" value="P:protein transport by the Tat complex"/>
    <property type="evidence" value="ECO:0007669"/>
    <property type="project" value="UniProtKB-UniRule"/>
</dbReference>
<comment type="subunit">
    <text evidence="9">The Tat system comprises two distinct complexes: a TatABC complex, containing multiple copies of TatA, TatB and TatC subunits, and a separate TatA complex, containing only TatA subunits. Substrates initially bind to the TatABC complex, which probably triggers association of the separate TatA complex to form the active translocon.</text>
</comment>
<dbReference type="PANTHER" id="PTHR42982">
    <property type="entry name" value="SEC-INDEPENDENT PROTEIN TRANSLOCASE PROTEIN TATA"/>
    <property type="match status" value="1"/>
</dbReference>
<dbReference type="Proteomes" id="UP001139207">
    <property type="component" value="Unassembled WGS sequence"/>
</dbReference>
<dbReference type="InterPro" id="IPR006312">
    <property type="entry name" value="TatA/E"/>
</dbReference>
<dbReference type="PANTHER" id="PTHR42982:SF8">
    <property type="entry name" value="SEC-INDEPENDENT PROTEIN TRANSLOCASE PROTEIN TATA"/>
    <property type="match status" value="1"/>
</dbReference>